<evidence type="ECO:0000313" key="2">
    <source>
        <dbReference type="EMBL" id="CAK0834122.1"/>
    </source>
</evidence>
<name>A0ABN9SQF7_9DINO</name>
<evidence type="ECO:0000256" key="1">
    <source>
        <dbReference type="SAM" id="MobiDB-lite"/>
    </source>
</evidence>
<comment type="caution">
    <text evidence="2">The sequence shown here is derived from an EMBL/GenBank/DDBJ whole genome shotgun (WGS) entry which is preliminary data.</text>
</comment>
<proteinExistence type="predicted"/>
<evidence type="ECO:0000313" key="3">
    <source>
        <dbReference type="Proteomes" id="UP001189429"/>
    </source>
</evidence>
<protein>
    <submittedName>
        <fullName evidence="2">Uncharacterized protein</fullName>
    </submittedName>
</protein>
<accession>A0ABN9SQF7</accession>
<feature type="region of interest" description="Disordered" evidence="1">
    <location>
        <begin position="105"/>
        <end position="152"/>
    </location>
</feature>
<sequence>MNHSQLQELLRSRVDGVRLSQEVVRAGAELDLIRANHFPPWPATLLRPRRASAEPGDTMTFQFRRGSARPAEPPGPARGRPRERGRGVAVRDVAELVPHSSPVLLATSDASLRPDSKGAGSEVTARRKSSTHLSEAPPSSGASRPSSQMSPEAAKLFERVQELQRLRSQWWSRRQGPGAVVRRALASEGLVLDPNSSTYFQADKPPAELCEGGFFAQVHSSMTAL</sequence>
<keyword evidence="3" id="KW-1185">Reference proteome</keyword>
<reference evidence="2" key="1">
    <citation type="submission" date="2023-10" db="EMBL/GenBank/DDBJ databases">
        <authorList>
            <person name="Chen Y."/>
            <person name="Shah S."/>
            <person name="Dougan E. K."/>
            <person name="Thang M."/>
            <person name="Chan C."/>
        </authorList>
    </citation>
    <scope>NUCLEOTIDE SEQUENCE [LARGE SCALE GENOMIC DNA]</scope>
</reference>
<dbReference type="EMBL" id="CAUYUJ010012525">
    <property type="protein sequence ID" value="CAK0834122.1"/>
    <property type="molecule type" value="Genomic_DNA"/>
</dbReference>
<feature type="compositionally biased region" description="Low complexity" evidence="1">
    <location>
        <begin position="134"/>
        <end position="151"/>
    </location>
</feature>
<feature type="region of interest" description="Disordered" evidence="1">
    <location>
        <begin position="60"/>
        <end position="87"/>
    </location>
</feature>
<organism evidence="2 3">
    <name type="scientific">Prorocentrum cordatum</name>
    <dbReference type="NCBI Taxonomy" id="2364126"/>
    <lineage>
        <taxon>Eukaryota</taxon>
        <taxon>Sar</taxon>
        <taxon>Alveolata</taxon>
        <taxon>Dinophyceae</taxon>
        <taxon>Prorocentrales</taxon>
        <taxon>Prorocentraceae</taxon>
        <taxon>Prorocentrum</taxon>
    </lineage>
</organism>
<gene>
    <name evidence="2" type="ORF">PCOR1329_LOCUS31611</name>
</gene>
<dbReference type="Proteomes" id="UP001189429">
    <property type="component" value="Unassembled WGS sequence"/>
</dbReference>